<keyword evidence="2" id="KW-1185">Reference proteome</keyword>
<sequence length="84" mass="9586">MTRKNQLNLSHILKDLTTDLAETVREICPTPSDSFERQINRFTEKYNVIISSSLDELLEASVKSNSYLSQEETPLSELSKHITS</sequence>
<proteinExistence type="predicted"/>
<reference evidence="1" key="1">
    <citation type="submission" date="2017-10" db="EMBL/GenBank/DDBJ databases">
        <title>Genome sequence of cellulolytic Lachnospiraceae bacterium XHS1971 isolated from hotspring sediment.</title>
        <authorList>
            <person name="Vasudevan G."/>
            <person name="Joshi A.J."/>
            <person name="Hivarkar S."/>
            <person name="Lanjekar V.B."/>
            <person name="Dhakephalkar P.K."/>
            <person name="Dagar S."/>
        </authorList>
    </citation>
    <scope>NUCLEOTIDE SEQUENCE</scope>
    <source>
        <strain evidence="1">XHS1971</strain>
    </source>
</reference>
<comment type="caution">
    <text evidence="1">The sequence shown here is derived from an EMBL/GenBank/DDBJ whole genome shotgun (WGS) entry which is preliminary data.</text>
</comment>
<dbReference type="EMBL" id="PEDL01000028">
    <property type="protein sequence ID" value="PHV69444.1"/>
    <property type="molecule type" value="Genomic_DNA"/>
</dbReference>
<protein>
    <submittedName>
        <fullName evidence="1">Uncharacterized protein</fullName>
    </submittedName>
</protein>
<evidence type="ECO:0000313" key="1">
    <source>
        <dbReference type="EMBL" id="PHV69444.1"/>
    </source>
</evidence>
<name>A0AC61D7E1_9FIRM</name>
<accession>A0AC61D7E1</accession>
<dbReference type="Proteomes" id="UP000224460">
    <property type="component" value="Unassembled WGS sequence"/>
</dbReference>
<gene>
    <name evidence="1" type="ORF">CS063_15720</name>
</gene>
<organism evidence="1 2">
    <name type="scientific">Sporanaerobium hydrogeniformans</name>
    <dbReference type="NCBI Taxonomy" id="3072179"/>
    <lineage>
        <taxon>Bacteria</taxon>
        <taxon>Bacillati</taxon>
        <taxon>Bacillota</taxon>
        <taxon>Clostridia</taxon>
        <taxon>Lachnospirales</taxon>
        <taxon>Lachnospiraceae</taxon>
        <taxon>Sporanaerobium</taxon>
    </lineage>
</organism>
<evidence type="ECO:0000313" key="2">
    <source>
        <dbReference type="Proteomes" id="UP000224460"/>
    </source>
</evidence>